<sequence>MSIKGLETTPLCNCACTEQFRWWKVSQFSFGVVTFPLHNLPDNEKNKACLSVDTKVDVSYSDSPYVPVLFGHSLGLKYREKLLLPEENGFVFFTHPMYDEEKNSILTSG</sequence>
<name>A0A4Y2EUY3_ARAVE</name>
<dbReference type="AlphaFoldDB" id="A0A4Y2EUY3"/>
<accession>A0A4Y2EUY3</accession>
<comment type="caution">
    <text evidence="1">The sequence shown here is derived from an EMBL/GenBank/DDBJ whole genome shotgun (WGS) entry which is preliminary data.</text>
</comment>
<organism evidence="1 2">
    <name type="scientific">Araneus ventricosus</name>
    <name type="common">Orbweaver spider</name>
    <name type="synonym">Epeira ventricosa</name>
    <dbReference type="NCBI Taxonomy" id="182803"/>
    <lineage>
        <taxon>Eukaryota</taxon>
        <taxon>Metazoa</taxon>
        <taxon>Ecdysozoa</taxon>
        <taxon>Arthropoda</taxon>
        <taxon>Chelicerata</taxon>
        <taxon>Arachnida</taxon>
        <taxon>Araneae</taxon>
        <taxon>Araneomorphae</taxon>
        <taxon>Entelegynae</taxon>
        <taxon>Araneoidea</taxon>
        <taxon>Araneidae</taxon>
        <taxon>Araneus</taxon>
    </lineage>
</organism>
<protein>
    <submittedName>
        <fullName evidence="1">Uncharacterized protein</fullName>
    </submittedName>
</protein>
<proteinExistence type="predicted"/>
<gene>
    <name evidence="1" type="ORF">AVEN_235738_1</name>
</gene>
<dbReference type="Proteomes" id="UP000499080">
    <property type="component" value="Unassembled WGS sequence"/>
</dbReference>
<dbReference type="EMBL" id="BGPR01093896">
    <property type="protein sequence ID" value="GBM32671.1"/>
    <property type="molecule type" value="Genomic_DNA"/>
</dbReference>
<reference evidence="1 2" key="1">
    <citation type="journal article" date="2019" name="Sci. Rep.">
        <title>Orb-weaving spider Araneus ventricosus genome elucidates the spidroin gene catalogue.</title>
        <authorList>
            <person name="Kono N."/>
            <person name="Nakamura H."/>
            <person name="Ohtoshi R."/>
            <person name="Moran D.A.P."/>
            <person name="Shinohara A."/>
            <person name="Yoshida Y."/>
            <person name="Fujiwara M."/>
            <person name="Mori M."/>
            <person name="Tomita M."/>
            <person name="Arakawa K."/>
        </authorList>
    </citation>
    <scope>NUCLEOTIDE SEQUENCE [LARGE SCALE GENOMIC DNA]</scope>
</reference>
<evidence type="ECO:0000313" key="1">
    <source>
        <dbReference type="EMBL" id="GBM32671.1"/>
    </source>
</evidence>
<keyword evidence="2" id="KW-1185">Reference proteome</keyword>
<evidence type="ECO:0000313" key="2">
    <source>
        <dbReference type="Proteomes" id="UP000499080"/>
    </source>
</evidence>